<evidence type="ECO:0000259" key="2">
    <source>
        <dbReference type="Pfam" id="PF08044"/>
    </source>
</evidence>
<dbReference type="RefSeq" id="WP_232416852.1">
    <property type="nucleotide sequence ID" value="NZ_CP101990.1"/>
</dbReference>
<name>A0ABY5KGS2_9ACTN</name>
<evidence type="ECO:0000256" key="1">
    <source>
        <dbReference type="SAM" id="Phobius"/>
    </source>
</evidence>
<evidence type="ECO:0000313" key="4">
    <source>
        <dbReference type="Proteomes" id="UP001315860"/>
    </source>
</evidence>
<feature type="domain" description="DUF1707" evidence="2">
    <location>
        <begin position="22"/>
        <end position="73"/>
    </location>
</feature>
<evidence type="ECO:0000313" key="3">
    <source>
        <dbReference type="EMBL" id="UUI69672.1"/>
    </source>
</evidence>
<gene>
    <name evidence="3" type="ORF">NP095_06145</name>
</gene>
<keyword evidence="1" id="KW-0812">Transmembrane</keyword>
<proteinExistence type="predicted"/>
<keyword evidence="1" id="KW-0472">Membrane</keyword>
<sequence>MTGVVRWDGFSADPRRAEVAGVRASDGDRETAVEALREAFADGRLDRAEFDRRSHAALAAALLGEFAPLLQDLEAPVPATLSVHDEAVRRYRREAREARNGFLTVGTITTGIWGATSIYGGDPYFFWPVFPMLAVGAGWFMKVANRGELIERHERKIARRLERRRRKDESEDPEG</sequence>
<dbReference type="EMBL" id="CP101990">
    <property type="protein sequence ID" value="UUI69672.1"/>
    <property type="molecule type" value="Genomic_DNA"/>
</dbReference>
<organism evidence="3 4">
    <name type="scientific">Aeromicrobium duanguangcaii</name>
    <dbReference type="NCBI Taxonomy" id="2968086"/>
    <lineage>
        <taxon>Bacteria</taxon>
        <taxon>Bacillati</taxon>
        <taxon>Actinomycetota</taxon>
        <taxon>Actinomycetes</taxon>
        <taxon>Propionibacteriales</taxon>
        <taxon>Nocardioidaceae</taxon>
        <taxon>Aeromicrobium</taxon>
    </lineage>
</organism>
<protein>
    <submittedName>
        <fullName evidence="3">DUF1707 domain-containing protein</fullName>
    </submittedName>
</protein>
<dbReference type="InterPro" id="IPR012551">
    <property type="entry name" value="DUF1707_SHOCT-like"/>
</dbReference>
<keyword evidence="1" id="KW-1133">Transmembrane helix</keyword>
<reference evidence="3 4" key="1">
    <citation type="submission" date="2022-07" db="EMBL/GenBank/DDBJ databases">
        <title>Novel species in genus Aeromicrobium.</title>
        <authorList>
            <person name="Ye L."/>
        </authorList>
    </citation>
    <scope>NUCLEOTIDE SEQUENCE [LARGE SCALE GENOMIC DNA]</scope>
    <source>
        <strain evidence="4">zg-Y50</strain>
    </source>
</reference>
<feature type="transmembrane region" description="Helical" evidence="1">
    <location>
        <begin position="125"/>
        <end position="145"/>
    </location>
</feature>
<dbReference type="Pfam" id="PF08044">
    <property type="entry name" value="DUF1707"/>
    <property type="match status" value="1"/>
</dbReference>
<accession>A0ABY5KGS2</accession>
<dbReference type="Proteomes" id="UP001315860">
    <property type="component" value="Chromosome"/>
</dbReference>
<keyword evidence="4" id="KW-1185">Reference proteome</keyword>
<feature type="transmembrane region" description="Helical" evidence="1">
    <location>
        <begin position="100"/>
        <end position="119"/>
    </location>
</feature>